<feature type="compositionally biased region" description="Acidic residues" evidence="2">
    <location>
        <begin position="268"/>
        <end position="307"/>
    </location>
</feature>
<proteinExistence type="inferred from homology"/>
<dbReference type="AlphaFoldDB" id="A0AAD9RKE8"/>
<dbReference type="Gene3D" id="2.10.90.10">
    <property type="entry name" value="Cystine-knot cytokines"/>
    <property type="match status" value="1"/>
</dbReference>
<feature type="compositionally biased region" description="Polar residues" evidence="2">
    <location>
        <begin position="488"/>
        <end position="497"/>
    </location>
</feature>
<keyword evidence="3" id="KW-0732">Signal</keyword>
<feature type="region of interest" description="Disordered" evidence="2">
    <location>
        <begin position="32"/>
        <end position="116"/>
    </location>
</feature>
<evidence type="ECO:0000256" key="2">
    <source>
        <dbReference type="SAM" id="MobiDB-lite"/>
    </source>
</evidence>
<evidence type="ECO:0000313" key="5">
    <source>
        <dbReference type="EMBL" id="KAK2581276.1"/>
    </source>
</evidence>
<reference evidence="5" key="1">
    <citation type="submission" date="2021-08" db="EMBL/GenBank/DDBJ databases">
        <authorList>
            <person name="Misof B."/>
            <person name="Oliver O."/>
            <person name="Podsiadlowski L."/>
            <person name="Donath A."/>
            <person name="Peters R."/>
            <person name="Mayer C."/>
            <person name="Rust J."/>
            <person name="Gunkel S."/>
            <person name="Lesny P."/>
            <person name="Martin S."/>
            <person name="Oeyen J.P."/>
            <person name="Petersen M."/>
            <person name="Panagiotis P."/>
            <person name="Wilbrandt J."/>
            <person name="Tanja T."/>
        </authorList>
    </citation>
    <scope>NUCLEOTIDE SEQUENCE</scope>
    <source>
        <strain evidence="5">GBR_01_08_01A</strain>
        <tissue evidence="5">Thorax + abdomen</tissue>
    </source>
</reference>
<feature type="region of interest" description="Disordered" evidence="2">
    <location>
        <begin position="482"/>
        <end position="561"/>
    </location>
</feature>
<reference evidence="5" key="2">
    <citation type="journal article" date="2023" name="Commun. Biol.">
        <title>Intrasexual cuticular hydrocarbon dimorphism in a wasp sheds light on hydrocarbon biosynthesis genes in Hymenoptera.</title>
        <authorList>
            <person name="Moris V.C."/>
            <person name="Podsiadlowski L."/>
            <person name="Martin S."/>
            <person name="Oeyen J.P."/>
            <person name="Donath A."/>
            <person name="Petersen M."/>
            <person name="Wilbrandt J."/>
            <person name="Misof B."/>
            <person name="Liedtke D."/>
            <person name="Thamm M."/>
            <person name="Scheiner R."/>
            <person name="Schmitt T."/>
            <person name="Niehuis O."/>
        </authorList>
    </citation>
    <scope>NUCLEOTIDE SEQUENCE</scope>
    <source>
        <strain evidence="5">GBR_01_08_01A</strain>
    </source>
</reference>
<dbReference type="PROSITE" id="PS50278">
    <property type="entry name" value="PDGF_2"/>
    <property type="match status" value="1"/>
</dbReference>
<gene>
    <name evidence="5" type="ORF">KPH14_008066</name>
</gene>
<comment type="caution">
    <text evidence="5">The sequence shown here is derived from an EMBL/GenBank/DDBJ whole genome shotgun (WGS) entry which is preliminary data.</text>
</comment>
<sequence length="839" mass="97727">MTRDGRLLLLLALLMTYGLLAVESRYREDTAVEARRHRHRHRHETSPSRRSHHEPAERRSSWSREVDYDYDDLDEDSRQDEEEEYLDDEDYEGVRSYHEKPYPRAQRNGYHERTFESRYPRHHRESYHGWYRDEEKRRAPSRYNWRDRHRSRLDRLGKSRHRGSYSRNREAFRDELGEEDEEEEEERSARRYDDDTGPDNRSSSSSASTWRNSKKHRSNWKRGSRGNRQSYRNGKRVYDANDLDSVRKFRLEDQRRRRANSSERILEDYVDSERDDEEEDDIWKEAENEEDEEAEDDDADEEEELDNDFYKNEKRKNKKKPPLNTYDDIIRRLTSEDPSTVKPTVKRDYRNVGIDKYPWRVSYNTNSTSKSSSSSNVSRNLARPKVVGSSYVAGASSYLVNKKPSEGGEVEKAEVPVDRGVSMIRSASAEIERKPSKNVISVVVKDDDEHSGKAKTKSLEQDYEEYLNTEDNEKEEDLIKAGIEDDSGMQSDVTNTDYNDDETADDHESAPSTAIAATSTTSTTTIATTSSTSTTSTTTTTPKPTLTQHFDYRDPRAYDSGTGTQYNGYQAKTDYPAMSAHSVHKWQSLGTRESVKETRSNMQQFNKNGRSAEIREALQHAIKVSREGSCQWPRPRVIPVRDVYPSPSTTYIPHCAILHRCSDDTGCCRSEALTCVPKHSHRVELSFYMTNVGGSSVVEKLSFYNHTECECREKTEYNTNDKLPEQKFSRHQPSTQPQNMRRAPPRKSCRCPSEFTPRITSDGECQCHCYEHNQNCIKTKRGKGYFSLSDRLCIQNNECAMPNCEFGEYVRREGRCPRKREMFDAIANFRTSMSHRYRS</sequence>
<dbReference type="GO" id="GO:0035099">
    <property type="term" value="P:hemocyte migration"/>
    <property type="evidence" value="ECO:0007669"/>
    <property type="project" value="TreeGrafter"/>
</dbReference>
<evidence type="ECO:0000256" key="1">
    <source>
        <dbReference type="RuleBase" id="RU003818"/>
    </source>
</evidence>
<feature type="region of interest" description="Disordered" evidence="2">
    <location>
        <begin position="722"/>
        <end position="750"/>
    </location>
</feature>
<feature type="chain" id="PRO_5042122275" description="Platelet-derived growth factor (PDGF) family profile domain-containing protein" evidence="3">
    <location>
        <begin position="22"/>
        <end position="839"/>
    </location>
</feature>
<feature type="compositionally biased region" description="Basic and acidic residues" evidence="2">
    <location>
        <begin position="53"/>
        <end position="67"/>
    </location>
</feature>
<accession>A0AAD9RKE8</accession>
<keyword evidence="6" id="KW-1185">Reference proteome</keyword>
<feature type="compositionally biased region" description="Acidic residues" evidence="2">
    <location>
        <begin position="68"/>
        <end position="91"/>
    </location>
</feature>
<feature type="compositionally biased region" description="Acidic residues" evidence="2">
    <location>
        <begin position="176"/>
        <end position="186"/>
    </location>
</feature>
<feature type="domain" description="Platelet-derived growth factor (PDGF) family profile" evidence="4">
    <location>
        <begin position="633"/>
        <end position="716"/>
    </location>
</feature>
<dbReference type="SMART" id="SM00141">
    <property type="entry name" value="PDGF"/>
    <property type="match status" value="1"/>
</dbReference>
<comment type="similarity">
    <text evidence="1">Belongs to the PDGF/VEGF growth factor family.</text>
</comment>
<dbReference type="PANTHER" id="PTHR21719">
    <property type="entry name" value="FI06402P-RELATED"/>
    <property type="match status" value="1"/>
</dbReference>
<name>A0AAD9RKE8_9HYME</name>
<dbReference type="PANTHER" id="PTHR21719:SF1">
    <property type="entry name" value="FI06402P-RELATED"/>
    <property type="match status" value="1"/>
</dbReference>
<dbReference type="Pfam" id="PF00341">
    <property type="entry name" value="PDGF"/>
    <property type="match status" value="1"/>
</dbReference>
<dbReference type="Proteomes" id="UP001258017">
    <property type="component" value="Unassembled WGS sequence"/>
</dbReference>
<dbReference type="GO" id="GO:0016020">
    <property type="term" value="C:membrane"/>
    <property type="evidence" value="ECO:0007669"/>
    <property type="project" value="InterPro"/>
</dbReference>
<dbReference type="InterPro" id="IPR029034">
    <property type="entry name" value="Cystine-knot_cytokine"/>
</dbReference>
<dbReference type="InterPro" id="IPR000072">
    <property type="entry name" value="PDGF/VEGF_dom"/>
</dbReference>
<feature type="signal peptide" evidence="3">
    <location>
        <begin position="1"/>
        <end position="21"/>
    </location>
</feature>
<keyword evidence="1" id="KW-0339">Growth factor</keyword>
<evidence type="ECO:0000313" key="6">
    <source>
        <dbReference type="Proteomes" id="UP001258017"/>
    </source>
</evidence>
<feature type="compositionally biased region" description="Basic residues" evidence="2">
    <location>
        <begin position="212"/>
        <end position="225"/>
    </location>
</feature>
<evidence type="ECO:0000256" key="3">
    <source>
        <dbReference type="SAM" id="SignalP"/>
    </source>
</evidence>
<evidence type="ECO:0000259" key="4">
    <source>
        <dbReference type="PROSITE" id="PS50278"/>
    </source>
</evidence>
<organism evidence="5 6">
    <name type="scientific">Odynerus spinipes</name>
    <dbReference type="NCBI Taxonomy" id="1348599"/>
    <lineage>
        <taxon>Eukaryota</taxon>
        <taxon>Metazoa</taxon>
        <taxon>Ecdysozoa</taxon>
        <taxon>Arthropoda</taxon>
        <taxon>Hexapoda</taxon>
        <taxon>Insecta</taxon>
        <taxon>Pterygota</taxon>
        <taxon>Neoptera</taxon>
        <taxon>Endopterygota</taxon>
        <taxon>Hymenoptera</taxon>
        <taxon>Apocrita</taxon>
        <taxon>Aculeata</taxon>
        <taxon>Vespoidea</taxon>
        <taxon>Vespidae</taxon>
        <taxon>Eumeninae</taxon>
        <taxon>Odynerus</taxon>
    </lineage>
</organism>
<dbReference type="SUPFAM" id="SSF57501">
    <property type="entry name" value="Cystine-knot cytokines"/>
    <property type="match status" value="1"/>
</dbReference>
<dbReference type="GO" id="GO:0008083">
    <property type="term" value="F:growth factor activity"/>
    <property type="evidence" value="ECO:0007669"/>
    <property type="project" value="UniProtKB-KW"/>
</dbReference>
<feature type="compositionally biased region" description="Low complexity" evidence="2">
    <location>
        <begin position="510"/>
        <end position="542"/>
    </location>
</feature>
<protein>
    <recommendedName>
        <fullName evidence="4">Platelet-derived growth factor (PDGF) family profile domain-containing protein</fullName>
    </recommendedName>
</protein>
<feature type="region of interest" description="Disordered" evidence="2">
    <location>
        <begin position="156"/>
        <end position="345"/>
    </location>
</feature>
<dbReference type="EMBL" id="JAIFRP010000042">
    <property type="protein sequence ID" value="KAK2581276.1"/>
    <property type="molecule type" value="Genomic_DNA"/>
</dbReference>
<feature type="compositionally biased region" description="Basic and acidic residues" evidence="2">
    <location>
        <begin position="236"/>
        <end position="267"/>
    </location>
</feature>
<feature type="compositionally biased region" description="Basic and acidic residues" evidence="2">
    <location>
        <begin position="92"/>
        <end position="102"/>
    </location>
</feature>